<dbReference type="GO" id="GO:0000155">
    <property type="term" value="F:phosphorelay sensor kinase activity"/>
    <property type="evidence" value="ECO:0007669"/>
    <property type="project" value="InterPro"/>
</dbReference>
<evidence type="ECO:0000256" key="5">
    <source>
        <dbReference type="ARBA" id="ARBA00022553"/>
    </source>
</evidence>
<evidence type="ECO:0000256" key="10">
    <source>
        <dbReference type="ARBA" id="ARBA00023012"/>
    </source>
</evidence>
<dbReference type="PANTHER" id="PTHR34220">
    <property type="entry name" value="SENSOR HISTIDINE KINASE YPDA"/>
    <property type="match status" value="1"/>
</dbReference>
<dbReference type="InterPro" id="IPR003660">
    <property type="entry name" value="HAMP_dom"/>
</dbReference>
<dbReference type="SUPFAM" id="SSF158472">
    <property type="entry name" value="HAMP domain-like"/>
    <property type="match status" value="1"/>
</dbReference>
<dbReference type="Proteomes" id="UP000547209">
    <property type="component" value="Unassembled WGS sequence"/>
</dbReference>
<dbReference type="PROSITE" id="PS50885">
    <property type="entry name" value="HAMP"/>
    <property type="match status" value="1"/>
</dbReference>
<dbReference type="AlphaFoldDB" id="A0A7X0RT12"/>
<dbReference type="PROSITE" id="PS50109">
    <property type="entry name" value="HIS_KIN"/>
    <property type="match status" value="1"/>
</dbReference>
<dbReference type="Pfam" id="PF06580">
    <property type="entry name" value="His_kinase"/>
    <property type="match status" value="1"/>
</dbReference>
<keyword evidence="12" id="KW-0812">Transmembrane</keyword>
<dbReference type="InterPro" id="IPR036890">
    <property type="entry name" value="HATPase_C_sf"/>
</dbReference>
<dbReference type="SUPFAM" id="SSF55874">
    <property type="entry name" value="ATPase domain of HSP90 chaperone/DNA topoisomerase II/histidine kinase"/>
    <property type="match status" value="1"/>
</dbReference>
<comment type="caution">
    <text evidence="15">The sequence shown here is derived from an EMBL/GenBank/DDBJ whole genome shotgun (WGS) entry which is preliminary data.</text>
</comment>
<dbReference type="Gene3D" id="3.30.450.20">
    <property type="entry name" value="PAS domain"/>
    <property type="match status" value="1"/>
</dbReference>
<dbReference type="CDD" id="cd06225">
    <property type="entry name" value="HAMP"/>
    <property type="match status" value="1"/>
</dbReference>
<evidence type="ECO:0000256" key="9">
    <source>
        <dbReference type="ARBA" id="ARBA00022840"/>
    </source>
</evidence>
<dbReference type="GO" id="GO:0005524">
    <property type="term" value="F:ATP binding"/>
    <property type="evidence" value="ECO:0007669"/>
    <property type="project" value="UniProtKB-KW"/>
</dbReference>
<accession>A0A7X0RT12</accession>
<proteinExistence type="predicted"/>
<keyword evidence="4" id="KW-1003">Cell membrane</keyword>
<keyword evidence="9" id="KW-0067">ATP-binding</keyword>
<dbReference type="SMART" id="SM00304">
    <property type="entry name" value="HAMP"/>
    <property type="match status" value="1"/>
</dbReference>
<comment type="subcellular location">
    <subcellularLocation>
        <location evidence="2">Cell membrane</location>
        <topology evidence="2">Multi-pass membrane protein</topology>
    </subcellularLocation>
</comment>
<evidence type="ECO:0000256" key="4">
    <source>
        <dbReference type="ARBA" id="ARBA00022475"/>
    </source>
</evidence>
<dbReference type="Gene3D" id="6.10.340.10">
    <property type="match status" value="1"/>
</dbReference>
<evidence type="ECO:0000256" key="6">
    <source>
        <dbReference type="ARBA" id="ARBA00022679"/>
    </source>
</evidence>
<evidence type="ECO:0000256" key="8">
    <source>
        <dbReference type="ARBA" id="ARBA00022777"/>
    </source>
</evidence>
<comment type="catalytic activity">
    <reaction evidence="1">
        <text>ATP + protein L-histidine = ADP + protein N-phospho-L-histidine.</text>
        <dbReference type="EC" id="2.7.13.3"/>
    </reaction>
</comment>
<dbReference type="InterPro" id="IPR003594">
    <property type="entry name" value="HATPase_dom"/>
</dbReference>
<evidence type="ECO:0000256" key="3">
    <source>
        <dbReference type="ARBA" id="ARBA00012438"/>
    </source>
</evidence>
<keyword evidence="8 15" id="KW-0418">Kinase</keyword>
<keyword evidence="12" id="KW-1133">Transmembrane helix</keyword>
<evidence type="ECO:0000256" key="12">
    <source>
        <dbReference type="SAM" id="Phobius"/>
    </source>
</evidence>
<reference evidence="15 16" key="1">
    <citation type="submission" date="2020-08" db="EMBL/GenBank/DDBJ databases">
        <title>Cohnella phylogeny.</title>
        <authorList>
            <person name="Dunlap C."/>
        </authorList>
    </citation>
    <scope>NUCLEOTIDE SEQUENCE [LARGE SCALE GENOMIC DNA]</scope>
    <source>
        <strain evidence="15 16">DSM 28246</strain>
    </source>
</reference>
<keyword evidence="6" id="KW-0808">Transferase</keyword>
<evidence type="ECO:0000256" key="11">
    <source>
        <dbReference type="ARBA" id="ARBA00023136"/>
    </source>
</evidence>
<feature type="domain" description="HAMP" evidence="14">
    <location>
        <begin position="299"/>
        <end position="352"/>
    </location>
</feature>
<keyword evidence="11 12" id="KW-0472">Membrane</keyword>
<keyword evidence="16" id="KW-1185">Reference proteome</keyword>
<dbReference type="CDD" id="cd18773">
    <property type="entry name" value="PDC1_HK_sensor"/>
    <property type="match status" value="1"/>
</dbReference>
<evidence type="ECO:0000313" key="16">
    <source>
        <dbReference type="Proteomes" id="UP000547209"/>
    </source>
</evidence>
<dbReference type="InterPro" id="IPR005467">
    <property type="entry name" value="His_kinase_dom"/>
</dbReference>
<dbReference type="InterPro" id="IPR004358">
    <property type="entry name" value="Sig_transdc_His_kin-like_C"/>
</dbReference>
<dbReference type="Pfam" id="PF02518">
    <property type="entry name" value="HATPase_c"/>
    <property type="match status" value="1"/>
</dbReference>
<dbReference type="InterPro" id="IPR050640">
    <property type="entry name" value="Bact_2-comp_sensor_kinase"/>
</dbReference>
<dbReference type="Pfam" id="PF00672">
    <property type="entry name" value="HAMP"/>
    <property type="match status" value="1"/>
</dbReference>
<keyword evidence="10" id="KW-0902">Two-component regulatory system</keyword>
<keyword evidence="5" id="KW-0597">Phosphoprotein</keyword>
<evidence type="ECO:0000313" key="15">
    <source>
        <dbReference type="EMBL" id="MBB6671659.1"/>
    </source>
</evidence>
<dbReference type="GO" id="GO:0005886">
    <property type="term" value="C:plasma membrane"/>
    <property type="evidence" value="ECO:0007669"/>
    <property type="project" value="UniProtKB-SubCell"/>
</dbReference>
<evidence type="ECO:0000256" key="1">
    <source>
        <dbReference type="ARBA" id="ARBA00000085"/>
    </source>
</evidence>
<organism evidence="15 16">
    <name type="scientific">Cohnella nanjingensis</name>
    <dbReference type="NCBI Taxonomy" id="1387779"/>
    <lineage>
        <taxon>Bacteria</taxon>
        <taxon>Bacillati</taxon>
        <taxon>Bacillota</taxon>
        <taxon>Bacilli</taxon>
        <taxon>Bacillales</taxon>
        <taxon>Paenibacillaceae</taxon>
        <taxon>Cohnella</taxon>
    </lineage>
</organism>
<dbReference type="PRINTS" id="PR00344">
    <property type="entry name" value="BCTRLSENSOR"/>
</dbReference>
<evidence type="ECO:0000259" key="14">
    <source>
        <dbReference type="PROSITE" id="PS50885"/>
    </source>
</evidence>
<dbReference type="EMBL" id="JACJVP010000023">
    <property type="protein sequence ID" value="MBB6671659.1"/>
    <property type="molecule type" value="Genomic_DNA"/>
</dbReference>
<dbReference type="PANTHER" id="PTHR34220:SF7">
    <property type="entry name" value="SENSOR HISTIDINE KINASE YPDA"/>
    <property type="match status" value="1"/>
</dbReference>
<keyword evidence="7" id="KW-0547">Nucleotide-binding</keyword>
<dbReference type="InterPro" id="IPR010559">
    <property type="entry name" value="Sig_transdc_His_kin_internal"/>
</dbReference>
<feature type="domain" description="Histidine kinase" evidence="13">
    <location>
        <begin position="461"/>
        <end position="568"/>
    </location>
</feature>
<evidence type="ECO:0000259" key="13">
    <source>
        <dbReference type="PROSITE" id="PS50109"/>
    </source>
</evidence>
<evidence type="ECO:0000256" key="2">
    <source>
        <dbReference type="ARBA" id="ARBA00004651"/>
    </source>
</evidence>
<sequence length="568" mass="63718">MFFKLFLALATASLLVLSGLLYSALSSSREALIRQKSDDMTLFIERTGQYLDLYVQNIRNLLINVSASIDGPLMEDDEGLRKLLQVQIGRNSGIVADLFVLRHDGTVLSSNQLMYDVVGHSELTRVFRIVDEHPGLINWSEPYYSPLQTRRTIAFAVALKDGTGALLAEVNTAQLTSRLNELLYDSGQGFTLFTGKGNIVSDDPKSQIVPYKTGTLPPEMEDDFVKELTGLPNGINHIQGKGGPLMAVKSERNQLGWYLVALTDERTFRAMDGRLYVRFMILGSLWFSLLLALTLAISRHFTKPINRLALQMDRLRGERVALPFRQSERRDEIGRLSRSFSTMLEHIQELLLAVKMTEERKKETELKLLLSQIRPHFLYNTLACISSLALQHRVVEVDETIRSLVKLLSYSLGRSQFAPLEEELQALRQYMQIQNVRYGDAFRLVEEVDPSLLPVPVPKLMLQTLVENAIFHGFASKGTGVARVGALAEDGRLLLTVWDDGEGMTQAQIEAVLTGLLHDEGGQAQRSGGIGLANVRERIRLHYGPEYGLRIQSEPGRWTKATIELPLP</sequence>
<protein>
    <recommendedName>
        <fullName evidence="3">histidine kinase</fullName>
        <ecNumber evidence="3">2.7.13.3</ecNumber>
    </recommendedName>
</protein>
<dbReference type="EC" id="2.7.13.3" evidence="3"/>
<gene>
    <name evidence="15" type="ORF">H7C19_13290</name>
</gene>
<evidence type="ECO:0000256" key="7">
    <source>
        <dbReference type="ARBA" id="ARBA00022741"/>
    </source>
</evidence>
<feature type="transmembrane region" description="Helical" evidence="12">
    <location>
        <begin position="275"/>
        <end position="297"/>
    </location>
</feature>
<dbReference type="Gene3D" id="3.30.565.10">
    <property type="entry name" value="Histidine kinase-like ATPase, C-terminal domain"/>
    <property type="match status" value="1"/>
</dbReference>
<name>A0A7X0RT12_9BACL</name>